<gene>
    <name evidence="2" type="ORF">ACFQFD_10135</name>
</gene>
<reference evidence="2 3" key="1">
    <citation type="journal article" date="2019" name="Int. J. Syst. Evol. Microbiol.">
        <title>The Global Catalogue of Microorganisms (GCM) 10K type strain sequencing project: providing services to taxonomists for standard genome sequencing and annotation.</title>
        <authorList>
            <consortium name="The Broad Institute Genomics Platform"/>
            <consortium name="The Broad Institute Genome Sequencing Center for Infectious Disease"/>
            <person name="Wu L."/>
            <person name="Ma J."/>
        </authorList>
    </citation>
    <scope>NUCLEOTIDE SEQUENCE [LARGE SCALE GENOMIC DNA]</scope>
    <source>
        <strain evidence="2 3">SYNS20</strain>
    </source>
</reference>
<dbReference type="AlphaFoldDB" id="A0ABD5TAQ2"/>
<feature type="region of interest" description="Disordered" evidence="1">
    <location>
        <begin position="28"/>
        <end position="57"/>
    </location>
</feature>
<feature type="compositionally biased region" description="Low complexity" evidence="1">
    <location>
        <begin position="35"/>
        <end position="51"/>
    </location>
</feature>
<feature type="region of interest" description="Disordered" evidence="1">
    <location>
        <begin position="256"/>
        <end position="291"/>
    </location>
</feature>
<evidence type="ECO:0008006" key="4">
    <source>
        <dbReference type="Google" id="ProtNLM"/>
    </source>
</evidence>
<dbReference type="Pfam" id="PF24381">
    <property type="entry name" value="DUF7537"/>
    <property type="match status" value="1"/>
</dbReference>
<dbReference type="GeneID" id="81209405"/>
<feature type="compositionally biased region" description="Acidic residues" evidence="1">
    <location>
        <begin position="281"/>
        <end position="291"/>
    </location>
</feature>
<organism evidence="2 3">
    <name type="scientific">Halobaculum halobium</name>
    <dbReference type="NCBI Taxonomy" id="3032281"/>
    <lineage>
        <taxon>Archaea</taxon>
        <taxon>Methanobacteriati</taxon>
        <taxon>Methanobacteriota</taxon>
        <taxon>Stenosarchaea group</taxon>
        <taxon>Halobacteria</taxon>
        <taxon>Halobacteriales</taxon>
        <taxon>Haloferacaceae</taxon>
        <taxon>Halobaculum</taxon>
    </lineage>
</organism>
<dbReference type="RefSeq" id="WP_284063127.1">
    <property type="nucleotide sequence ID" value="NZ_CP126158.1"/>
</dbReference>
<evidence type="ECO:0000313" key="3">
    <source>
        <dbReference type="Proteomes" id="UP001596443"/>
    </source>
</evidence>
<feature type="compositionally biased region" description="Low complexity" evidence="1">
    <location>
        <begin position="256"/>
        <end position="267"/>
    </location>
</feature>
<keyword evidence="3" id="KW-1185">Reference proteome</keyword>
<accession>A0ABD5TAQ2</accession>
<proteinExistence type="predicted"/>
<dbReference type="EMBL" id="JBHSWX010000012">
    <property type="protein sequence ID" value="MFC6786334.1"/>
    <property type="molecule type" value="Genomic_DNA"/>
</dbReference>
<sequence>MTRAVPVPVLVVAVAVLLAGCGAGTGSDGGRTVNPALADTPTASPTPTAQPSYPPGVTAERVDVRTLARSHDRALRDVNSTVRFRRTAVAANGTVLSTRRSVIERASGRLGGDYVRNGSLPGEDAPPIRGFAFWTNGSVTALRTVDDDGTVSYRAVPGEPPTVASTDDSGEGLLVAAFDGTGVRLTDTVAIAGERLYVLTAERERLNRSGTRVENFSATAYITEEGVVRGYELSYTATYETENESVTATVAERFRTTTGDTDAAPPAWIDEAFDTERETGEGDETETEGSR</sequence>
<protein>
    <recommendedName>
        <fullName evidence="4">Outer membrane lipoprotein-sorting protein</fullName>
    </recommendedName>
</protein>
<evidence type="ECO:0000313" key="2">
    <source>
        <dbReference type="EMBL" id="MFC6786334.1"/>
    </source>
</evidence>
<dbReference type="PROSITE" id="PS51257">
    <property type="entry name" value="PROKAR_LIPOPROTEIN"/>
    <property type="match status" value="1"/>
</dbReference>
<dbReference type="InterPro" id="IPR055959">
    <property type="entry name" value="DUF7537"/>
</dbReference>
<dbReference type="Proteomes" id="UP001596443">
    <property type="component" value="Unassembled WGS sequence"/>
</dbReference>
<evidence type="ECO:0000256" key="1">
    <source>
        <dbReference type="SAM" id="MobiDB-lite"/>
    </source>
</evidence>
<name>A0ABD5TAQ2_9EURY</name>
<comment type="caution">
    <text evidence="2">The sequence shown here is derived from an EMBL/GenBank/DDBJ whole genome shotgun (WGS) entry which is preliminary data.</text>
</comment>